<evidence type="ECO:0000256" key="1">
    <source>
        <dbReference type="SAM" id="Coils"/>
    </source>
</evidence>
<accession>A0A3N5BGN7</accession>
<feature type="transmembrane region" description="Helical" evidence="2">
    <location>
        <begin position="12"/>
        <end position="34"/>
    </location>
</feature>
<dbReference type="InterPro" id="IPR027981">
    <property type="entry name" value="DUF4446"/>
</dbReference>
<dbReference type="Proteomes" id="UP000282654">
    <property type="component" value="Unassembled WGS sequence"/>
</dbReference>
<name>A0A3N5BGN7_9THEO</name>
<dbReference type="EMBL" id="RKRE01000002">
    <property type="protein sequence ID" value="RPF47182.1"/>
    <property type="molecule type" value="Genomic_DNA"/>
</dbReference>
<sequence length="165" mass="17887">MITGVFFLHYGLYIVAAAAFLGLLSCLLAISALVKLAGLYRANRLLLRLARDPAFIANIEQLAGDLENLSRRVDALSGEQEQLGRLLRKCARTPVLKRFTAFPDVGGDLSFSLALLDGEGNGVILTSLYGRDESRTYAKQVTAGAAVSRISSEEEEVLRAARQQS</sequence>
<organism evidence="3 4">
    <name type="scientific">Thermodesulfitimonas autotrophica</name>
    <dbReference type="NCBI Taxonomy" id="1894989"/>
    <lineage>
        <taxon>Bacteria</taxon>
        <taxon>Bacillati</taxon>
        <taxon>Bacillota</taxon>
        <taxon>Clostridia</taxon>
        <taxon>Thermoanaerobacterales</taxon>
        <taxon>Thermoanaerobacteraceae</taxon>
        <taxon>Thermodesulfitimonas</taxon>
    </lineage>
</organism>
<keyword evidence="2" id="KW-0812">Transmembrane</keyword>
<dbReference type="RefSeq" id="WP_170157753.1">
    <property type="nucleotide sequence ID" value="NZ_RKRE01000002.1"/>
</dbReference>
<proteinExistence type="predicted"/>
<keyword evidence="4" id="KW-1185">Reference proteome</keyword>
<gene>
    <name evidence="3" type="ORF">EDD75_1466</name>
</gene>
<dbReference type="AlphaFoldDB" id="A0A3N5BGN7"/>
<feature type="coiled-coil region" evidence="1">
    <location>
        <begin position="59"/>
        <end position="86"/>
    </location>
</feature>
<dbReference type="Pfam" id="PF14584">
    <property type="entry name" value="DUF4446"/>
    <property type="match status" value="1"/>
</dbReference>
<keyword evidence="2" id="KW-0472">Membrane</keyword>
<evidence type="ECO:0000313" key="4">
    <source>
        <dbReference type="Proteomes" id="UP000282654"/>
    </source>
</evidence>
<evidence type="ECO:0000256" key="2">
    <source>
        <dbReference type="SAM" id="Phobius"/>
    </source>
</evidence>
<protein>
    <submittedName>
        <fullName evidence="3">Uncharacterized protein DUF4446</fullName>
    </submittedName>
</protein>
<reference evidence="3 4" key="1">
    <citation type="submission" date="2018-11" db="EMBL/GenBank/DDBJ databases">
        <title>Genomic Encyclopedia of Type Strains, Phase IV (KMG-IV): sequencing the most valuable type-strain genomes for metagenomic binning, comparative biology and taxonomic classification.</title>
        <authorList>
            <person name="Goeker M."/>
        </authorList>
    </citation>
    <scope>NUCLEOTIDE SEQUENCE [LARGE SCALE GENOMIC DNA]</scope>
    <source>
        <strain evidence="3 4">DSM 102936</strain>
    </source>
</reference>
<comment type="caution">
    <text evidence="3">The sequence shown here is derived from an EMBL/GenBank/DDBJ whole genome shotgun (WGS) entry which is preliminary data.</text>
</comment>
<evidence type="ECO:0000313" key="3">
    <source>
        <dbReference type="EMBL" id="RPF47182.1"/>
    </source>
</evidence>
<keyword evidence="1" id="KW-0175">Coiled coil</keyword>
<keyword evidence="2" id="KW-1133">Transmembrane helix</keyword>